<accession>A0A9E9C7B5</accession>
<evidence type="ECO:0000313" key="4">
    <source>
        <dbReference type="EMBL" id="WAL59073.1"/>
    </source>
</evidence>
<dbReference type="EMBL" id="CP113797">
    <property type="protein sequence ID" value="WAL59073.1"/>
    <property type="molecule type" value="Genomic_DNA"/>
</dbReference>
<keyword evidence="1 2" id="KW-0597">Phosphoprotein</keyword>
<name>A0A9E9C7B5_9CYAN</name>
<dbReference type="Gene3D" id="3.40.50.2300">
    <property type="match status" value="1"/>
</dbReference>
<proteinExistence type="predicted"/>
<dbReference type="InterPro" id="IPR011006">
    <property type="entry name" value="CheY-like_superfamily"/>
</dbReference>
<dbReference type="InterPro" id="IPR001789">
    <property type="entry name" value="Sig_transdc_resp-reg_receiver"/>
</dbReference>
<dbReference type="SUPFAM" id="SSF52172">
    <property type="entry name" value="CheY-like"/>
    <property type="match status" value="1"/>
</dbReference>
<evidence type="ECO:0000256" key="2">
    <source>
        <dbReference type="PROSITE-ProRule" id="PRU00169"/>
    </source>
</evidence>
<dbReference type="SMART" id="SM00448">
    <property type="entry name" value="REC"/>
    <property type="match status" value="1"/>
</dbReference>
<dbReference type="PANTHER" id="PTHR44591">
    <property type="entry name" value="STRESS RESPONSE REGULATOR PROTEIN 1"/>
    <property type="match status" value="1"/>
</dbReference>
<evidence type="ECO:0000256" key="1">
    <source>
        <dbReference type="ARBA" id="ARBA00022553"/>
    </source>
</evidence>
<feature type="domain" description="Response regulatory" evidence="3">
    <location>
        <begin position="7"/>
        <end position="122"/>
    </location>
</feature>
<evidence type="ECO:0000313" key="5">
    <source>
        <dbReference type="Proteomes" id="UP001163152"/>
    </source>
</evidence>
<organism evidence="4 5">
    <name type="scientific">Thermocoleostomius sinensis A174</name>
    <dbReference type="NCBI Taxonomy" id="2016057"/>
    <lineage>
        <taxon>Bacteria</taxon>
        <taxon>Bacillati</taxon>
        <taxon>Cyanobacteriota</taxon>
        <taxon>Cyanophyceae</taxon>
        <taxon>Oculatellales</taxon>
        <taxon>Oculatellaceae</taxon>
        <taxon>Thermocoleostomius</taxon>
    </lineage>
</organism>
<dbReference type="Proteomes" id="UP001163152">
    <property type="component" value="Chromosome"/>
</dbReference>
<dbReference type="KEGG" id="tsin:OXH18_18110"/>
<dbReference type="RefSeq" id="WP_268608635.1">
    <property type="nucleotide sequence ID" value="NZ_CP113797.1"/>
</dbReference>
<dbReference type="PROSITE" id="PS50110">
    <property type="entry name" value="RESPONSE_REGULATORY"/>
    <property type="match status" value="1"/>
</dbReference>
<reference evidence="4" key="1">
    <citation type="submission" date="2022-12" db="EMBL/GenBank/DDBJ databases">
        <title>Polyphasic identification of a Novel Hot-Spring Cyanobacterium Ocullathermofonsia sinensis gen nov. sp. nov. and Genomic Insights on its Adaptations to the Thermal Habitat.</title>
        <authorList>
            <person name="Daroch M."/>
            <person name="Tang J."/>
            <person name="Jiang Y."/>
        </authorList>
    </citation>
    <scope>NUCLEOTIDE SEQUENCE</scope>
    <source>
        <strain evidence="4">PKUAC-SCTA174</strain>
    </source>
</reference>
<dbReference type="Pfam" id="PF00072">
    <property type="entry name" value="Response_reg"/>
    <property type="match status" value="1"/>
</dbReference>
<dbReference type="GO" id="GO:0000160">
    <property type="term" value="P:phosphorelay signal transduction system"/>
    <property type="evidence" value="ECO:0007669"/>
    <property type="project" value="InterPro"/>
</dbReference>
<evidence type="ECO:0000259" key="3">
    <source>
        <dbReference type="PROSITE" id="PS50110"/>
    </source>
</evidence>
<feature type="modified residue" description="4-aspartylphosphate" evidence="2">
    <location>
        <position position="56"/>
    </location>
</feature>
<protein>
    <submittedName>
        <fullName evidence="4">Response regulator</fullName>
    </submittedName>
</protein>
<dbReference type="AlphaFoldDB" id="A0A9E9C7B5"/>
<keyword evidence="5" id="KW-1185">Reference proteome</keyword>
<gene>
    <name evidence="4" type="ORF">OXH18_18110</name>
</gene>
<dbReference type="PANTHER" id="PTHR44591:SF3">
    <property type="entry name" value="RESPONSE REGULATORY DOMAIN-CONTAINING PROTEIN"/>
    <property type="match status" value="1"/>
</dbReference>
<sequence>MSSKSYRILIVDDVVDNALLLQAFLESEGHTVDIADSADLALEKLAASSFDVALLDVMMPKMNGYELTRAIRRDEKLRTVRVILVTAYIDACRIKGLAAGANDFVRKPIDFEELHSKIENLLQYTRGAKKQGKLRGHSSTF</sequence>
<dbReference type="InterPro" id="IPR050595">
    <property type="entry name" value="Bact_response_regulator"/>
</dbReference>